<dbReference type="Proteomes" id="UP000682733">
    <property type="component" value="Unassembled WGS sequence"/>
</dbReference>
<evidence type="ECO:0000313" key="3">
    <source>
        <dbReference type="Proteomes" id="UP000682733"/>
    </source>
</evidence>
<comment type="caution">
    <text evidence="2">The sequence shown here is derived from an EMBL/GenBank/DDBJ whole genome shotgun (WGS) entry which is preliminary data.</text>
</comment>
<feature type="compositionally biased region" description="Acidic residues" evidence="1">
    <location>
        <begin position="31"/>
        <end position="50"/>
    </location>
</feature>
<accession>A0A8S2KX47</accession>
<proteinExistence type="predicted"/>
<feature type="non-terminal residue" evidence="2">
    <location>
        <position position="75"/>
    </location>
</feature>
<dbReference type="EMBL" id="CAJOBA010011512">
    <property type="protein sequence ID" value="CAF3870954.1"/>
    <property type="molecule type" value="Genomic_DNA"/>
</dbReference>
<reference evidence="2" key="1">
    <citation type="submission" date="2021-02" db="EMBL/GenBank/DDBJ databases">
        <authorList>
            <person name="Nowell W R."/>
        </authorList>
    </citation>
    <scope>NUCLEOTIDE SEQUENCE</scope>
</reference>
<sequence>MDNDNSSEIDSEFDLGDDNEDGDNDENKVDDGDESDERSYDSNDEDDNQTDESSLTTTRLPILHKAIARLCDSRE</sequence>
<protein>
    <submittedName>
        <fullName evidence="2">Uncharacterized protein</fullName>
    </submittedName>
</protein>
<feature type="compositionally biased region" description="Acidic residues" evidence="1">
    <location>
        <begin position="1"/>
        <end position="24"/>
    </location>
</feature>
<feature type="region of interest" description="Disordered" evidence="1">
    <location>
        <begin position="1"/>
        <end position="61"/>
    </location>
</feature>
<name>A0A8S2KX47_9BILA</name>
<evidence type="ECO:0000256" key="1">
    <source>
        <dbReference type="SAM" id="MobiDB-lite"/>
    </source>
</evidence>
<gene>
    <name evidence="2" type="ORF">TMI583_LOCUS19644</name>
</gene>
<evidence type="ECO:0000313" key="2">
    <source>
        <dbReference type="EMBL" id="CAF3870954.1"/>
    </source>
</evidence>
<dbReference type="AlphaFoldDB" id="A0A8S2KX47"/>
<organism evidence="2 3">
    <name type="scientific">Didymodactylos carnosus</name>
    <dbReference type="NCBI Taxonomy" id="1234261"/>
    <lineage>
        <taxon>Eukaryota</taxon>
        <taxon>Metazoa</taxon>
        <taxon>Spiralia</taxon>
        <taxon>Gnathifera</taxon>
        <taxon>Rotifera</taxon>
        <taxon>Eurotatoria</taxon>
        <taxon>Bdelloidea</taxon>
        <taxon>Philodinida</taxon>
        <taxon>Philodinidae</taxon>
        <taxon>Didymodactylos</taxon>
    </lineage>
</organism>